<dbReference type="Proteomes" id="UP000298180">
    <property type="component" value="Unassembled WGS sequence"/>
</dbReference>
<dbReference type="CDD" id="cd02022">
    <property type="entry name" value="DPCK"/>
    <property type="match status" value="1"/>
</dbReference>
<comment type="catalytic activity">
    <reaction evidence="5">
        <text>3'-dephospho-CoA + ATP = ADP + CoA + H(+)</text>
        <dbReference type="Rhea" id="RHEA:18245"/>
        <dbReference type="ChEBI" id="CHEBI:15378"/>
        <dbReference type="ChEBI" id="CHEBI:30616"/>
        <dbReference type="ChEBI" id="CHEBI:57287"/>
        <dbReference type="ChEBI" id="CHEBI:57328"/>
        <dbReference type="ChEBI" id="CHEBI:456216"/>
        <dbReference type="EC" id="2.7.1.24"/>
    </reaction>
</comment>
<evidence type="ECO:0000256" key="6">
    <source>
        <dbReference type="NCBIfam" id="TIGR00152"/>
    </source>
</evidence>
<protein>
    <recommendedName>
        <fullName evidence="5 6">Dephospho-CoA kinase</fullName>
        <ecNumber evidence="5 6">2.7.1.24</ecNumber>
    </recommendedName>
    <alternativeName>
        <fullName evidence="5">Dephosphocoenzyme A kinase</fullName>
    </alternativeName>
</protein>
<reference evidence="7 8" key="1">
    <citation type="submission" date="2019-03" db="EMBL/GenBank/DDBJ databases">
        <title>Ramlibacter henchirensis DSM 14656, whole genome shotgun sequence.</title>
        <authorList>
            <person name="Zhang X."/>
            <person name="Feng G."/>
            <person name="Zhu H."/>
        </authorList>
    </citation>
    <scope>NUCLEOTIDE SEQUENCE [LARGE SCALE GENOMIC DNA]</scope>
    <source>
        <strain evidence="7 8">DSM 14656</strain>
    </source>
</reference>
<dbReference type="PANTHER" id="PTHR10695:SF46">
    <property type="entry name" value="BIFUNCTIONAL COENZYME A SYNTHASE-RELATED"/>
    <property type="match status" value="1"/>
</dbReference>
<evidence type="ECO:0000256" key="2">
    <source>
        <dbReference type="ARBA" id="ARBA00022741"/>
    </source>
</evidence>
<feature type="binding site" evidence="5">
    <location>
        <begin position="13"/>
        <end position="18"/>
    </location>
    <ligand>
        <name>ATP</name>
        <dbReference type="ChEBI" id="CHEBI:30616"/>
    </ligand>
</feature>
<comment type="subcellular location">
    <subcellularLocation>
        <location evidence="5">Cytoplasm</location>
    </subcellularLocation>
</comment>
<dbReference type="Gene3D" id="3.40.50.300">
    <property type="entry name" value="P-loop containing nucleotide triphosphate hydrolases"/>
    <property type="match status" value="1"/>
</dbReference>
<dbReference type="Pfam" id="PF01121">
    <property type="entry name" value="CoaE"/>
    <property type="match status" value="1"/>
</dbReference>
<dbReference type="AlphaFoldDB" id="A0A4Z0C306"/>
<evidence type="ECO:0000256" key="1">
    <source>
        <dbReference type="ARBA" id="ARBA00009018"/>
    </source>
</evidence>
<dbReference type="GO" id="GO:0005524">
    <property type="term" value="F:ATP binding"/>
    <property type="evidence" value="ECO:0007669"/>
    <property type="project" value="UniProtKB-UniRule"/>
</dbReference>
<dbReference type="PROSITE" id="PS51219">
    <property type="entry name" value="DPCK"/>
    <property type="match status" value="1"/>
</dbReference>
<dbReference type="HAMAP" id="MF_00376">
    <property type="entry name" value="Dephospho_CoA_kinase"/>
    <property type="match status" value="1"/>
</dbReference>
<evidence type="ECO:0000313" key="7">
    <source>
        <dbReference type="EMBL" id="TFZ05332.1"/>
    </source>
</evidence>
<keyword evidence="8" id="KW-1185">Reference proteome</keyword>
<dbReference type="NCBIfam" id="TIGR00152">
    <property type="entry name" value="dephospho-CoA kinase"/>
    <property type="match status" value="1"/>
</dbReference>
<comment type="similarity">
    <text evidence="1 5">Belongs to the CoaE family.</text>
</comment>
<dbReference type="EC" id="2.7.1.24" evidence="5 6"/>
<dbReference type="PANTHER" id="PTHR10695">
    <property type="entry name" value="DEPHOSPHO-COA KINASE-RELATED"/>
    <property type="match status" value="1"/>
</dbReference>
<keyword evidence="4 5" id="KW-0173">Coenzyme A biosynthesis</keyword>
<proteinExistence type="inferred from homology"/>
<dbReference type="GO" id="GO:0015937">
    <property type="term" value="P:coenzyme A biosynthetic process"/>
    <property type="evidence" value="ECO:0007669"/>
    <property type="project" value="UniProtKB-UniRule"/>
</dbReference>
<dbReference type="SUPFAM" id="SSF52540">
    <property type="entry name" value="P-loop containing nucleoside triphosphate hydrolases"/>
    <property type="match status" value="1"/>
</dbReference>
<dbReference type="GO" id="GO:0005737">
    <property type="term" value="C:cytoplasm"/>
    <property type="evidence" value="ECO:0007669"/>
    <property type="project" value="UniProtKB-SubCell"/>
</dbReference>
<dbReference type="OrthoDB" id="9812943at2"/>
<evidence type="ECO:0000256" key="4">
    <source>
        <dbReference type="ARBA" id="ARBA00022993"/>
    </source>
</evidence>
<name>A0A4Z0C306_9BURK</name>
<evidence type="ECO:0000256" key="3">
    <source>
        <dbReference type="ARBA" id="ARBA00022840"/>
    </source>
</evidence>
<dbReference type="InterPro" id="IPR001977">
    <property type="entry name" value="Depp_CoAkinase"/>
</dbReference>
<sequence length="201" mass="21187">MAAVRIGLTGGIGSGKSTVLQMLQARGASVIDADAISRATTAAGGSAIPAISRRFGPEFISTDGALDRERMRAAAYADPQARRDLEAIIHPLVGADVERQVQAALQGGTRCIVFDIPLLVESGRWRNQVDKVLVVDCHAATQVARVVARSGLKPAQVETIIAAQAPRALRLAAADIVIFNEGLSLEQLEARVEQVARGFGL</sequence>
<gene>
    <name evidence="5" type="primary">coaE</name>
    <name evidence="7" type="ORF">EZ313_01255</name>
</gene>
<comment type="caution">
    <text evidence="7">The sequence shown here is derived from an EMBL/GenBank/DDBJ whole genome shotgun (WGS) entry which is preliminary data.</text>
</comment>
<evidence type="ECO:0000256" key="5">
    <source>
        <dbReference type="HAMAP-Rule" id="MF_00376"/>
    </source>
</evidence>
<dbReference type="EMBL" id="SMLM01000001">
    <property type="protein sequence ID" value="TFZ05332.1"/>
    <property type="molecule type" value="Genomic_DNA"/>
</dbReference>
<keyword evidence="5 7" id="KW-0418">Kinase</keyword>
<dbReference type="InterPro" id="IPR027417">
    <property type="entry name" value="P-loop_NTPase"/>
</dbReference>
<organism evidence="7 8">
    <name type="scientific">Ramlibacter henchirensis</name>
    <dbReference type="NCBI Taxonomy" id="204072"/>
    <lineage>
        <taxon>Bacteria</taxon>
        <taxon>Pseudomonadati</taxon>
        <taxon>Pseudomonadota</taxon>
        <taxon>Betaproteobacteria</taxon>
        <taxon>Burkholderiales</taxon>
        <taxon>Comamonadaceae</taxon>
        <taxon>Ramlibacter</taxon>
    </lineage>
</organism>
<keyword evidence="2 5" id="KW-0547">Nucleotide-binding</keyword>
<accession>A0A4Z0C306</accession>
<dbReference type="RefSeq" id="WP_135261413.1">
    <property type="nucleotide sequence ID" value="NZ_SMLM01000001.1"/>
</dbReference>
<keyword evidence="3 5" id="KW-0067">ATP-binding</keyword>
<keyword evidence="5" id="KW-0963">Cytoplasm</keyword>
<evidence type="ECO:0000313" key="8">
    <source>
        <dbReference type="Proteomes" id="UP000298180"/>
    </source>
</evidence>
<comment type="pathway">
    <text evidence="5">Cofactor biosynthesis; coenzyme A biosynthesis; CoA from (R)-pantothenate: step 5/5.</text>
</comment>
<dbReference type="GO" id="GO:0004140">
    <property type="term" value="F:dephospho-CoA kinase activity"/>
    <property type="evidence" value="ECO:0007669"/>
    <property type="project" value="UniProtKB-UniRule"/>
</dbReference>
<keyword evidence="5 7" id="KW-0808">Transferase</keyword>
<dbReference type="UniPathway" id="UPA00241">
    <property type="reaction ID" value="UER00356"/>
</dbReference>
<comment type="function">
    <text evidence="5">Catalyzes the phosphorylation of the 3'-hydroxyl group of dephosphocoenzyme A to form coenzyme A.</text>
</comment>